<evidence type="ECO:0008006" key="5">
    <source>
        <dbReference type="Google" id="ProtNLM"/>
    </source>
</evidence>
<feature type="chain" id="PRO_5002224097" description="Chitin synthase export chaperone" evidence="2">
    <location>
        <begin position="18"/>
        <end position="107"/>
    </location>
</feature>
<feature type="transmembrane region" description="Helical" evidence="1">
    <location>
        <begin position="50"/>
        <end position="74"/>
    </location>
</feature>
<feature type="signal peptide" evidence="2">
    <location>
        <begin position="1"/>
        <end position="17"/>
    </location>
</feature>
<evidence type="ECO:0000313" key="4">
    <source>
        <dbReference type="Proteomes" id="UP000054485"/>
    </source>
</evidence>
<organism evidence="3 4">
    <name type="scientific">Suillus luteus UH-Slu-Lm8-n1</name>
    <dbReference type="NCBI Taxonomy" id="930992"/>
    <lineage>
        <taxon>Eukaryota</taxon>
        <taxon>Fungi</taxon>
        <taxon>Dikarya</taxon>
        <taxon>Basidiomycota</taxon>
        <taxon>Agaricomycotina</taxon>
        <taxon>Agaricomycetes</taxon>
        <taxon>Agaricomycetidae</taxon>
        <taxon>Boletales</taxon>
        <taxon>Suillineae</taxon>
        <taxon>Suillaceae</taxon>
        <taxon>Suillus</taxon>
    </lineage>
</organism>
<protein>
    <recommendedName>
        <fullName evidence="5">Chitin synthase export chaperone</fullName>
    </recommendedName>
</protein>
<dbReference type="InParanoid" id="A0A0D0AJ60"/>
<dbReference type="EMBL" id="KN836489">
    <property type="protein sequence ID" value="KIK31978.1"/>
    <property type="molecule type" value="Genomic_DNA"/>
</dbReference>
<gene>
    <name evidence="3" type="ORF">CY34DRAFT_19393</name>
</gene>
<dbReference type="HOGENOM" id="CLU_057751_2_0_1"/>
<proteinExistence type="predicted"/>
<dbReference type="AlphaFoldDB" id="A0A0D0AJ60"/>
<name>A0A0D0AJ60_9AGAM</name>
<evidence type="ECO:0000313" key="3">
    <source>
        <dbReference type="EMBL" id="KIK31978.1"/>
    </source>
</evidence>
<evidence type="ECO:0000256" key="1">
    <source>
        <dbReference type="SAM" id="Phobius"/>
    </source>
</evidence>
<keyword evidence="1" id="KW-0812">Transmembrane</keyword>
<accession>A0A0D0AJ60</accession>
<keyword evidence="2" id="KW-0732">Signal</keyword>
<reference evidence="4" key="2">
    <citation type="submission" date="2015-01" db="EMBL/GenBank/DDBJ databases">
        <title>Evolutionary Origins and Diversification of the Mycorrhizal Mutualists.</title>
        <authorList>
            <consortium name="DOE Joint Genome Institute"/>
            <consortium name="Mycorrhizal Genomics Consortium"/>
            <person name="Kohler A."/>
            <person name="Kuo A."/>
            <person name="Nagy L.G."/>
            <person name="Floudas D."/>
            <person name="Copeland A."/>
            <person name="Barry K.W."/>
            <person name="Cichocki N."/>
            <person name="Veneault-Fourrey C."/>
            <person name="LaButti K."/>
            <person name="Lindquist E.A."/>
            <person name="Lipzen A."/>
            <person name="Lundell T."/>
            <person name="Morin E."/>
            <person name="Murat C."/>
            <person name="Riley R."/>
            <person name="Ohm R."/>
            <person name="Sun H."/>
            <person name="Tunlid A."/>
            <person name="Henrissat B."/>
            <person name="Grigoriev I.V."/>
            <person name="Hibbett D.S."/>
            <person name="Martin F."/>
        </authorList>
    </citation>
    <scope>NUCLEOTIDE SEQUENCE [LARGE SCALE GENOMIC DNA]</scope>
    <source>
        <strain evidence="4">UH-Slu-Lm8-n1</strain>
    </source>
</reference>
<evidence type="ECO:0000256" key="2">
    <source>
        <dbReference type="SAM" id="SignalP"/>
    </source>
</evidence>
<keyword evidence="1" id="KW-1133">Transmembrane helix</keyword>
<sequence length="107" mass="12329">MFICLIVIFLAIDIVCGVVLATGSEPIAVEELLYDIYECSYEYERNVQNMIIIGWILTIKWEVLALWLVIWITVKRFRALRGSLTGWTVGGCFNQDHLLYPQCMLVP</sequence>
<reference evidence="3 4" key="1">
    <citation type="submission" date="2014-04" db="EMBL/GenBank/DDBJ databases">
        <authorList>
            <consortium name="DOE Joint Genome Institute"/>
            <person name="Kuo A."/>
            <person name="Ruytinx J."/>
            <person name="Rineau F."/>
            <person name="Colpaert J."/>
            <person name="Kohler A."/>
            <person name="Nagy L.G."/>
            <person name="Floudas D."/>
            <person name="Copeland A."/>
            <person name="Barry K.W."/>
            <person name="Cichocki N."/>
            <person name="Veneault-Fourrey C."/>
            <person name="LaButti K."/>
            <person name="Lindquist E.A."/>
            <person name="Lipzen A."/>
            <person name="Lundell T."/>
            <person name="Morin E."/>
            <person name="Murat C."/>
            <person name="Sun H."/>
            <person name="Tunlid A."/>
            <person name="Henrissat B."/>
            <person name="Grigoriev I.V."/>
            <person name="Hibbett D.S."/>
            <person name="Martin F."/>
            <person name="Nordberg H.P."/>
            <person name="Cantor M.N."/>
            <person name="Hua S.X."/>
        </authorList>
    </citation>
    <scope>NUCLEOTIDE SEQUENCE [LARGE SCALE GENOMIC DNA]</scope>
    <source>
        <strain evidence="3 4">UH-Slu-Lm8-n1</strain>
    </source>
</reference>
<keyword evidence="1" id="KW-0472">Membrane</keyword>
<keyword evidence="4" id="KW-1185">Reference proteome</keyword>
<dbReference type="Proteomes" id="UP000054485">
    <property type="component" value="Unassembled WGS sequence"/>
</dbReference>